<name>A0A4Y2P5J4_ARAVE</name>
<reference evidence="1 2" key="1">
    <citation type="journal article" date="2019" name="Sci. Rep.">
        <title>Orb-weaving spider Araneus ventricosus genome elucidates the spidroin gene catalogue.</title>
        <authorList>
            <person name="Kono N."/>
            <person name="Nakamura H."/>
            <person name="Ohtoshi R."/>
            <person name="Moran D.A.P."/>
            <person name="Shinohara A."/>
            <person name="Yoshida Y."/>
            <person name="Fujiwara M."/>
            <person name="Mori M."/>
            <person name="Tomita M."/>
            <person name="Arakawa K."/>
        </authorList>
    </citation>
    <scope>NUCLEOTIDE SEQUENCE [LARGE SCALE GENOMIC DNA]</scope>
</reference>
<dbReference type="EMBL" id="BGPR01010349">
    <property type="protein sequence ID" value="GBN45700.1"/>
    <property type="molecule type" value="Genomic_DNA"/>
</dbReference>
<sequence>MACSTITYTLVAQSSVVLTSRFEPTRGLFGDGPRVVLRKYGWFPLCVVDFERVVPYVWEKREDEDLVRLFIDISIGIFKDATGSPVPVFHDLPAAI</sequence>
<accession>A0A4Y2P5J4</accession>
<comment type="caution">
    <text evidence="1">The sequence shown here is derived from an EMBL/GenBank/DDBJ whole genome shotgun (WGS) entry which is preliminary data.</text>
</comment>
<protein>
    <submittedName>
        <fullName evidence="1">Uncharacterized protein</fullName>
    </submittedName>
</protein>
<organism evidence="1 2">
    <name type="scientific">Araneus ventricosus</name>
    <name type="common">Orbweaver spider</name>
    <name type="synonym">Epeira ventricosa</name>
    <dbReference type="NCBI Taxonomy" id="182803"/>
    <lineage>
        <taxon>Eukaryota</taxon>
        <taxon>Metazoa</taxon>
        <taxon>Ecdysozoa</taxon>
        <taxon>Arthropoda</taxon>
        <taxon>Chelicerata</taxon>
        <taxon>Arachnida</taxon>
        <taxon>Araneae</taxon>
        <taxon>Araneomorphae</taxon>
        <taxon>Entelegynae</taxon>
        <taxon>Araneoidea</taxon>
        <taxon>Araneidae</taxon>
        <taxon>Araneus</taxon>
    </lineage>
</organism>
<evidence type="ECO:0000313" key="1">
    <source>
        <dbReference type="EMBL" id="GBN45700.1"/>
    </source>
</evidence>
<gene>
    <name evidence="1" type="ORF">AVEN_68320_1</name>
</gene>
<evidence type="ECO:0000313" key="2">
    <source>
        <dbReference type="Proteomes" id="UP000499080"/>
    </source>
</evidence>
<proteinExistence type="predicted"/>
<dbReference type="AlphaFoldDB" id="A0A4Y2P5J4"/>
<keyword evidence="2" id="KW-1185">Reference proteome</keyword>
<dbReference type="Proteomes" id="UP000499080">
    <property type="component" value="Unassembled WGS sequence"/>
</dbReference>